<dbReference type="eggNOG" id="COG1368">
    <property type="taxonomic scope" value="Bacteria"/>
</dbReference>
<feature type="transmembrane region" description="Helical" evidence="6">
    <location>
        <begin position="78"/>
        <end position="96"/>
    </location>
</feature>
<reference evidence="8 9" key="1">
    <citation type="journal article" date="2012" name="Int. J. Syst. Evol. Microbiol.">
        <title>Vibrio caribbeanicus sp. nov., isolated from the marine sponge Scleritoderma cyanea.</title>
        <authorList>
            <person name="Hoffmann M."/>
            <person name="Monday S.R."/>
            <person name="Allard M.W."/>
            <person name="Strain E.A."/>
            <person name="Whittaker P."/>
            <person name="Naum M."/>
            <person name="McCarthy P.J."/>
            <person name="Lopez J.V."/>
            <person name="Fischer M."/>
            <person name="Brown E.W."/>
        </authorList>
    </citation>
    <scope>NUCLEOTIDE SEQUENCE [LARGE SCALE GENOMIC DNA]</scope>
    <source>
        <strain evidence="8 9">ATCC BAA-2122</strain>
    </source>
</reference>
<dbReference type="PANTHER" id="PTHR47371:SF3">
    <property type="entry name" value="PHOSPHOGLYCEROL TRANSFERASE I"/>
    <property type="match status" value="1"/>
</dbReference>
<evidence type="ECO:0000259" key="7">
    <source>
        <dbReference type="Pfam" id="PF00884"/>
    </source>
</evidence>
<feature type="transmembrane region" description="Helical" evidence="6">
    <location>
        <begin position="162"/>
        <end position="185"/>
    </location>
</feature>
<accession>E3BKL3</accession>
<feature type="transmembrane region" description="Helical" evidence="6">
    <location>
        <begin position="131"/>
        <end position="150"/>
    </location>
</feature>
<dbReference type="Gene3D" id="3.40.720.10">
    <property type="entry name" value="Alkaline Phosphatase, subunit A"/>
    <property type="match status" value="1"/>
</dbReference>
<sequence length="640" mass="71886">MFVRNTIITFSLLLVVAFLSKCIALATFEQLPVELLSKSGIEALFFGLRLDGTIAALLTAPIFLLLCITTPFRKDISILIKIWLSFAVLWIIGTTFSDAVYAKDASKHVTFELFTAGGVEKELFISTISHYFFDFCLGTLWFFACTWLIWKKLPLSAQSIPKWYTGIVFALSWLLITVTFVRGGWSDAPQSPMRAYTIGDTDQAFIAWSAPYSITYYLTSGKKHSVEKITTEPTGEELKQWKYAKQNSIAQNLSSLKEANIVIILLESWPAIDSKSYSGGENVTPFFDSLRQKSLSAYSSYADGYRTVQGMFSTFCSYPNPIDGFIGNSQLQTSKYVCLPNILKSRGWETTFIQGSGKGLVGSFSQTLGFEHSLGKKDFPFEAVKNYWGYMDTSIYRFALNKIEETSQSTKPFLITINTGTTHDSFIPEGHEYRFGKDTPDNERRSVINYADSELSEFIPKLDKKLSQLDKPTVVVVVSDHTARTSQGGFVKNAIPFLMYSSDGSLPTEIRPITSSQRDIAPTLLDWLGGYAPWFTGHSLLDPNYSGRSSFSFGSGFFWMKKDHGISINAKTGELAQCFNIGDNVVSKKTVNCDEQEWAQELYKEGSYYNNLSQYHLFNGTTTDYRSKPTSSEFQYSSQN</sequence>
<evidence type="ECO:0000256" key="6">
    <source>
        <dbReference type="SAM" id="Phobius"/>
    </source>
</evidence>
<keyword evidence="5 6" id="KW-0472">Membrane</keyword>
<dbReference type="SUPFAM" id="SSF53649">
    <property type="entry name" value="Alkaline phosphatase-like"/>
    <property type="match status" value="1"/>
</dbReference>
<dbReference type="STRING" id="796620.VIBC2010_11599"/>
<dbReference type="Proteomes" id="UP000002943">
    <property type="component" value="Unassembled WGS sequence"/>
</dbReference>
<dbReference type="InterPro" id="IPR050448">
    <property type="entry name" value="OpgB/LTA_synthase_biosynth"/>
</dbReference>
<organism evidence="8 9">
    <name type="scientific">Vibrio caribbeanicus ATCC BAA-2122</name>
    <dbReference type="NCBI Taxonomy" id="796620"/>
    <lineage>
        <taxon>Bacteria</taxon>
        <taxon>Pseudomonadati</taxon>
        <taxon>Pseudomonadota</taxon>
        <taxon>Gammaproteobacteria</taxon>
        <taxon>Vibrionales</taxon>
        <taxon>Vibrionaceae</taxon>
        <taxon>Vibrio</taxon>
    </lineage>
</organism>
<dbReference type="EMBL" id="AEIU01000075">
    <property type="protein sequence ID" value="EFP96207.1"/>
    <property type="molecule type" value="Genomic_DNA"/>
</dbReference>
<evidence type="ECO:0000256" key="3">
    <source>
        <dbReference type="ARBA" id="ARBA00022692"/>
    </source>
</evidence>
<dbReference type="InterPro" id="IPR000917">
    <property type="entry name" value="Sulfatase_N"/>
</dbReference>
<keyword evidence="9" id="KW-1185">Reference proteome</keyword>
<proteinExistence type="predicted"/>
<keyword evidence="8" id="KW-0808">Transferase</keyword>
<name>E3BKL3_9VIBR</name>
<feature type="domain" description="Sulfatase N-terminal" evidence="7">
    <location>
        <begin position="260"/>
        <end position="529"/>
    </location>
</feature>
<dbReference type="InterPro" id="IPR017850">
    <property type="entry name" value="Alkaline_phosphatase_core_sf"/>
</dbReference>
<dbReference type="PANTHER" id="PTHR47371">
    <property type="entry name" value="LIPOTEICHOIC ACID SYNTHASE"/>
    <property type="match status" value="1"/>
</dbReference>
<comment type="caution">
    <text evidence="8">The sequence shown here is derived from an EMBL/GenBank/DDBJ whole genome shotgun (WGS) entry which is preliminary data.</text>
</comment>
<evidence type="ECO:0000256" key="2">
    <source>
        <dbReference type="ARBA" id="ARBA00022475"/>
    </source>
</evidence>
<dbReference type="GO" id="GO:0016740">
    <property type="term" value="F:transferase activity"/>
    <property type="evidence" value="ECO:0007669"/>
    <property type="project" value="UniProtKB-KW"/>
</dbReference>
<feature type="transmembrane region" description="Helical" evidence="6">
    <location>
        <begin position="48"/>
        <end position="66"/>
    </location>
</feature>
<dbReference type="RefSeq" id="WP_009601579.1">
    <property type="nucleotide sequence ID" value="NZ_AEIU01000075.1"/>
</dbReference>
<evidence type="ECO:0000256" key="1">
    <source>
        <dbReference type="ARBA" id="ARBA00004651"/>
    </source>
</evidence>
<dbReference type="AlphaFoldDB" id="E3BKL3"/>
<protein>
    <submittedName>
        <fullName evidence="8">Phosphoglycerol transferase</fullName>
    </submittedName>
</protein>
<keyword evidence="2" id="KW-1003">Cell membrane</keyword>
<evidence type="ECO:0000256" key="4">
    <source>
        <dbReference type="ARBA" id="ARBA00022989"/>
    </source>
</evidence>
<keyword evidence="3 6" id="KW-0812">Transmembrane</keyword>
<dbReference type="Pfam" id="PF00884">
    <property type="entry name" value="Sulfatase"/>
    <property type="match status" value="1"/>
</dbReference>
<evidence type="ECO:0000313" key="9">
    <source>
        <dbReference type="Proteomes" id="UP000002943"/>
    </source>
</evidence>
<evidence type="ECO:0000313" key="8">
    <source>
        <dbReference type="EMBL" id="EFP96207.1"/>
    </source>
</evidence>
<comment type="subcellular location">
    <subcellularLocation>
        <location evidence="1">Cell membrane</location>
        <topology evidence="1">Multi-pass membrane protein</topology>
    </subcellularLocation>
</comment>
<evidence type="ECO:0000256" key="5">
    <source>
        <dbReference type="ARBA" id="ARBA00023136"/>
    </source>
</evidence>
<dbReference type="CDD" id="cd16015">
    <property type="entry name" value="LTA_synthase"/>
    <property type="match status" value="1"/>
</dbReference>
<dbReference type="OrthoDB" id="9760224at2"/>
<gene>
    <name evidence="8" type="ORF">VIBC2010_11599</name>
</gene>
<keyword evidence="4 6" id="KW-1133">Transmembrane helix</keyword>
<dbReference type="GO" id="GO:0005886">
    <property type="term" value="C:plasma membrane"/>
    <property type="evidence" value="ECO:0007669"/>
    <property type="project" value="UniProtKB-SubCell"/>
</dbReference>